<name>A0ABX8PUY5_9PSED</name>
<dbReference type="RefSeq" id="WP_217868248.1">
    <property type="nucleotide sequence ID" value="NZ_CP077089.1"/>
</dbReference>
<protein>
    <submittedName>
        <fullName evidence="2">Uncharacterized protein</fullName>
    </submittedName>
</protein>
<organism evidence="2 3">
    <name type="scientific">Pseudomonas tensinigenes</name>
    <dbReference type="NCBI Taxonomy" id="2745511"/>
    <lineage>
        <taxon>Bacteria</taxon>
        <taxon>Pseudomonadati</taxon>
        <taxon>Pseudomonadota</taxon>
        <taxon>Gammaproteobacteria</taxon>
        <taxon>Pseudomonadales</taxon>
        <taxon>Pseudomonadaceae</taxon>
        <taxon>Pseudomonas</taxon>
    </lineage>
</organism>
<feature type="region of interest" description="Disordered" evidence="1">
    <location>
        <begin position="1"/>
        <end position="34"/>
    </location>
</feature>
<gene>
    <name evidence="2" type="ORF">HU718_024055</name>
</gene>
<accession>A0ABX8PUY5</accession>
<dbReference type="EMBL" id="CP077089">
    <property type="protein sequence ID" value="QXI05070.1"/>
    <property type="molecule type" value="Genomic_DNA"/>
</dbReference>
<evidence type="ECO:0000313" key="2">
    <source>
        <dbReference type="EMBL" id="QXI05070.1"/>
    </source>
</evidence>
<proteinExistence type="predicted"/>
<reference evidence="2 3" key="1">
    <citation type="journal article" date="2020" name="Microorganisms">
        <title>Reliable Identification of Environmental Pseudomonas Isolates Using the rpoD Gene.</title>
        <authorList>
            <consortium name="The Broad Institute Genome Sequencing Platform"/>
            <person name="Girard L."/>
            <person name="Lood C."/>
            <person name="Rokni-Zadeh H."/>
            <person name="van Noort V."/>
            <person name="Lavigne R."/>
            <person name="De Mot R."/>
        </authorList>
    </citation>
    <scope>NUCLEOTIDE SEQUENCE [LARGE SCALE GENOMIC DNA]</scope>
    <source>
        <strain evidence="2 3">ZA 5.3</strain>
    </source>
</reference>
<keyword evidence="3" id="KW-1185">Reference proteome</keyword>
<evidence type="ECO:0000313" key="3">
    <source>
        <dbReference type="Proteomes" id="UP000646386"/>
    </source>
</evidence>
<evidence type="ECO:0000256" key="1">
    <source>
        <dbReference type="SAM" id="MobiDB-lite"/>
    </source>
</evidence>
<dbReference type="Proteomes" id="UP000646386">
    <property type="component" value="Chromosome"/>
</dbReference>
<reference evidence="2 3" key="2">
    <citation type="journal article" date="2021" name="Microorganisms">
        <title>The Ever-Expanding Pseudomonas Genus: Description of 43 New Species and Partition of the Pseudomonas putida Group.</title>
        <authorList>
            <person name="Girard L."/>
            <person name="Lood C."/>
            <person name="Hofte M."/>
            <person name="Vandamme P."/>
            <person name="Rokni-Zadeh H."/>
            <person name="van Noort V."/>
            <person name="Lavigne R."/>
            <person name="De Mot R."/>
        </authorList>
    </citation>
    <scope>NUCLEOTIDE SEQUENCE [LARGE SCALE GENOMIC DNA]</scope>
    <source>
        <strain evidence="2 3">ZA 5.3</strain>
    </source>
</reference>
<sequence>MNDNVDDGDKSKALLNKSGGGEAVSTGLGNGSNQQADNGPYSEVFWANSVLVTLRQTHPRVPQLTTELHCQYKFELGSLYVRTLRYKMTTRNGNWNRANIDLYLKTRTSAVEYSPDALLQDGAWHEYSRITNSPWGPVAEGGLKNRIYIRVDYDGTNNDVGPHEGFGPEVYPAAQPFIDGPGQNTIIGASFLVSGSNSLVGGTIHVYFKYGNVSVAVGVGPGDIFGRWSANCTLPSGLTEKGILIAVQKIGDQTSVLSNSVDVYPYRAPIIIYPPKNAVLHLRDPLKLRGTGTYPCDLDVMTPGGGVLHASAKVKDDTTWEADFNLANYPNGGEVEMTAGHRNMGDWSALHSFKLLGSPIISAPQPLQVIDRNGPISGTGLSGANVEVFRDLNLAVRIGQAVVEANRTWRIVSLENEMSPGPFSIVARQTLSGVQGHFGAPRGFKVRPAKFTGLTVEVIDNSIKFSGSAHAGATVVITAPGYAVTPPGEVVATGGQWATTATDWPYGTYNLQIVQKVGDGASGWIESLPFPFTVENKLPNVSELAHTLEYQPTFSGLGNARATVWLWKIDMDEEVAPHRPLTTTGKWTSQATQVWGPTFNRRVRIKQAGDGQETDWVYLDVNIPPLPPGLDDPLEDGLSPRFSGTCWPGAVVSLHFSDEVGVEHEPTVSNDKWTFRRSDPFETGVEHTVTVTQFAAEQTSLPASATFTVRRPMSQPRITYPDPTSKVGRDVTVEGDNGMQGAVMQLRDAQFQSPLGPEKTLDANGAWSIDLAGLEFRRYTIDAQQVLDERPSERSEHCYFDVVLLPPQITQPTENGKLPRTAKIAGSGMANGRVEIFLEGVSEPLLSNILVNAKGDWEGEVTLPVGRTSIRARQTFVDGNGQRQESDLGEARQYDVVPAAPLIETPTEDDPVGRRAVVSGFGVPGDTVTVTLADATHSLQSSAIVQEDRTWSVTQDFSSLAGGPYVLEAVASLEEFASVEALRPIMLGTFLPTLDAPAAGRWVSHPLQFAGRGREGVGTVVSWYNLDVQWTGPLPIAGDTWHGEATQPLPESGNWYRFRQSLTDEEGGETISDWVESARFEVEPAPKRASSAGIGNIRLDDAYTHRT</sequence>